<sequence length="302" mass="32442">MGAVLVTGSWGGDQPHVTSQQDALLHMGAFGTGNCLLKTRGYLDKPTAKDANNITIPEWDLLLQGRHIFIDAPTDVNIQSGSQGQQRRDLIVARYSMDKTTGVETVTLTALKGTPVSTGTPADPTYETGIIADGAIVADLPLCRVNLDGITITGIDTLVSVLLPISDVWDSLTQTSRWLEFGFRMQSEVSFTSFQYGGANRLLYNPVQRLIRVDLTPFKATVKVGRYQCYLPNNGKIWPSSNLGLGQAILDNGTIGREITLNTDGTVSIGPEINAGDLIRPMPNLIPVPTGVTITSTAATEV</sequence>
<dbReference type="Proteomes" id="UP000235034">
    <property type="component" value="Unassembled WGS sequence"/>
</dbReference>
<proteinExistence type="predicted"/>
<dbReference type="AlphaFoldDB" id="A0A2N5IZY8"/>
<dbReference type="EMBL" id="NMWT01000023">
    <property type="protein sequence ID" value="PLS27526.1"/>
    <property type="molecule type" value="Genomic_DNA"/>
</dbReference>
<evidence type="ECO:0000313" key="2">
    <source>
        <dbReference type="Proteomes" id="UP000235034"/>
    </source>
</evidence>
<name>A0A2N5IZY8_9BIFI</name>
<comment type="caution">
    <text evidence="1">The sequence shown here is derived from an EMBL/GenBank/DDBJ whole genome shotgun (WGS) entry which is preliminary data.</text>
</comment>
<accession>A0A2N5IZY8</accession>
<evidence type="ECO:0000313" key="1">
    <source>
        <dbReference type="EMBL" id="PLS27526.1"/>
    </source>
</evidence>
<organism evidence="1 2">
    <name type="scientific">Bifidobacterium parmae</name>
    <dbReference type="NCBI Taxonomy" id="361854"/>
    <lineage>
        <taxon>Bacteria</taxon>
        <taxon>Bacillati</taxon>
        <taxon>Actinomycetota</taxon>
        <taxon>Actinomycetes</taxon>
        <taxon>Bifidobacteriales</taxon>
        <taxon>Bifidobacteriaceae</taxon>
        <taxon>Bifidobacterium</taxon>
    </lineage>
</organism>
<dbReference type="OrthoDB" id="3239113at2"/>
<reference evidence="1 2" key="1">
    <citation type="submission" date="2017-07" db="EMBL/GenBank/DDBJ databases">
        <title>Bifidobacterium novel species.</title>
        <authorList>
            <person name="Lugli G.A."/>
            <person name="Milani C."/>
            <person name="Duranti S."/>
            <person name="Mangifesta M."/>
        </authorList>
    </citation>
    <scope>NUCLEOTIDE SEQUENCE [LARGE SCALE GENOMIC DNA]</scope>
    <source>
        <strain evidence="1 2">77</strain>
    </source>
</reference>
<gene>
    <name evidence="1" type="ORF">Uis4E_1558</name>
</gene>
<dbReference type="RefSeq" id="WP_101622648.1">
    <property type="nucleotide sequence ID" value="NZ_NMWT01000023.1"/>
</dbReference>
<keyword evidence="2" id="KW-1185">Reference proteome</keyword>
<protein>
    <submittedName>
        <fullName evidence="1">Uncharacterized protein</fullName>
    </submittedName>
</protein>